<proteinExistence type="predicted"/>
<accession>A0ABD5RQB4</accession>
<evidence type="ECO:0000313" key="2">
    <source>
        <dbReference type="EMBL" id="MFC5972593.1"/>
    </source>
</evidence>
<dbReference type="AlphaFoldDB" id="A0ABD5RQB4"/>
<keyword evidence="1" id="KW-0175">Coiled coil</keyword>
<keyword evidence="3" id="KW-1185">Reference proteome</keyword>
<dbReference type="InterPro" id="IPR036390">
    <property type="entry name" value="WH_DNA-bd_sf"/>
</dbReference>
<dbReference type="InterPro" id="IPR036388">
    <property type="entry name" value="WH-like_DNA-bd_sf"/>
</dbReference>
<sequence length="226" mass="25931">MAIDKTARRILTVLDEHGELPGPRIADRLDVASGSVSHSMREHLLPRGLVETVRTETNPGSARDTHHYQLTEQGQGWLDEHGDKVTIDSLDDLQDGVEQAVEVAESARESVQSYRQKLARANDRSKENKDRIDEIDGDYASMVELLRIQKNAREHADEHADDLDARIDYTQESTKKTLQRLARELDAQRNRVIDRIEELEETVANQQERIDEQAEQIEGLESRRWF</sequence>
<dbReference type="RefSeq" id="WP_247416112.1">
    <property type="nucleotide sequence ID" value="NZ_JALLGW010000001.1"/>
</dbReference>
<feature type="coiled-coil region" evidence="1">
    <location>
        <begin position="90"/>
        <end position="131"/>
    </location>
</feature>
<name>A0ABD5RQB4_9EURY</name>
<dbReference type="Gene3D" id="1.10.10.10">
    <property type="entry name" value="Winged helix-like DNA-binding domain superfamily/Winged helix DNA-binding domain"/>
    <property type="match status" value="1"/>
</dbReference>
<evidence type="ECO:0000313" key="3">
    <source>
        <dbReference type="Proteomes" id="UP001596099"/>
    </source>
</evidence>
<protein>
    <recommendedName>
        <fullName evidence="4">MarR family transcriptional regulator</fullName>
    </recommendedName>
</protein>
<gene>
    <name evidence="2" type="ORF">ACFPYI_14740</name>
</gene>
<dbReference type="Proteomes" id="UP001596099">
    <property type="component" value="Unassembled WGS sequence"/>
</dbReference>
<feature type="coiled-coil region" evidence="1">
    <location>
        <begin position="171"/>
        <end position="223"/>
    </location>
</feature>
<evidence type="ECO:0000256" key="1">
    <source>
        <dbReference type="SAM" id="Coils"/>
    </source>
</evidence>
<evidence type="ECO:0008006" key="4">
    <source>
        <dbReference type="Google" id="ProtNLM"/>
    </source>
</evidence>
<organism evidence="2 3">
    <name type="scientific">Halomarina salina</name>
    <dbReference type="NCBI Taxonomy" id="1872699"/>
    <lineage>
        <taxon>Archaea</taxon>
        <taxon>Methanobacteriati</taxon>
        <taxon>Methanobacteriota</taxon>
        <taxon>Stenosarchaea group</taxon>
        <taxon>Halobacteria</taxon>
        <taxon>Halobacteriales</taxon>
        <taxon>Natronomonadaceae</taxon>
        <taxon>Halomarina</taxon>
    </lineage>
</organism>
<dbReference type="EMBL" id="JBHSQH010000001">
    <property type="protein sequence ID" value="MFC5972593.1"/>
    <property type="molecule type" value="Genomic_DNA"/>
</dbReference>
<dbReference type="SUPFAM" id="SSF46785">
    <property type="entry name" value="Winged helix' DNA-binding domain"/>
    <property type="match status" value="1"/>
</dbReference>
<comment type="caution">
    <text evidence="2">The sequence shown here is derived from an EMBL/GenBank/DDBJ whole genome shotgun (WGS) entry which is preliminary data.</text>
</comment>
<reference evidence="2 3" key="1">
    <citation type="journal article" date="2019" name="Int. J. Syst. Evol. Microbiol.">
        <title>The Global Catalogue of Microorganisms (GCM) 10K type strain sequencing project: providing services to taxonomists for standard genome sequencing and annotation.</title>
        <authorList>
            <consortium name="The Broad Institute Genomics Platform"/>
            <consortium name="The Broad Institute Genome Sequencing Center for Infectious Disease"/>
            <person name="Wu L."/>
            <person name="Ma J."/>
        </authorList>
    </citation>
    <scope>NUCLEOTIDE SEQUENCE [LARGE SCALE GENOMIC DNA]</scope>
    <source>
        <strain evidence="2 3">CGMCC 1.12543</strain>
    </source>
</reference>